<dbReference type="EMBL" id="CCKQ01017396">
    <property type="protein sequence ID" value="CDW89275.1"/>
    <property type="molecule type" value="Genomic_DNA"/>
</dbReference>
<sequence>MAFQLTGDGIVDNLYHLLWTKDTMFHKKAKIPIPHTIIYKFEQPAHWYFTSKQGELMKRRGQNLGAKEIEQVFLKKISKSGIVAYYIYNKKEKNIISILNKQDQRERANQKAGVGDDGRSKKNKKELVDEIHEFIENQQDEKDRVFQDMKEKKGDNSPQTVFELLDQEGFLLQKFVDPQGDYNSKNFLKLYPNLLDQIRVIWSPKIVLFEKKVNKCYLWNTKLDIYQRGITFEEKLQGTQITEQSQKLTEKIAKHLSNVTFDKCRISRLVLHFKTDKKDNIKFLWCSSLRVENDKEFPPPNEKMNNQPLRLDSCLQITDQVYQVNSIDQKRPFQLLKNSLCYCCFKPVESDKLYPISYSVIIQDHEKRNSRKDIITVYNEDCEVNFKGMEHQKYLTVQGPHVIPAEKSGQIKFDGPIPEKEMNLLERAQTQQQGMIPFIIRVLHPGKFNREVPIKDLYGTQNLNPSKIIKNQDSSIKKQQRQFEMTQSFHKRTLSQSNTQKNFMPPLKLSEIREASKLDNDVDKEQRSKITLLTERKISTPGYLSLRNTELLKQNKIFLDQKRDEDQQNQNSQFKSLFTGSQSNLGSRLPTRQHASRQKSRNNDIKTLHEEGGDSSSNPDKKHSKDDKVLAESTQSFSDQFKTQRSNSTIENGNFFAKRNQQISTAYGSRAQGSLSKRDMSNFQNMRVHFNLNTDINPDMITNCKTDSGGLLTRVSTAGNLLGMSGGLMTARNREKLRIMKQSYNVKL</sequence>
<proteinExistence type="predicted"/>
<organism evidence="2 3">
    <name type="scientific">Stylonychia lemnae</name>
    <name type="common">Ciliate</name>
    <dbReference type="NCBI Taxonomy" id="5949"/>
    <lineage>
        <taxon>Eukaryota</taxon>
        <taxon>Sar</taxon>
        <taxon>Alveolata</taxon>
        <taxon>Ciliophora</taxon>
        <taxon>Intramacronucleata</taxon>
        <taxon>Spirotrichea</taxon>
        <taxon>Stichotrichia</taxon>
        <taxon>Sporadotrichida</taxon>
        <taxon>Oxytrichidae</taxon>
        <taxon>Stylonychinae</taxon>
        <taxon>Stylonychia</taxon>
    </lineage>
</organism>
<protein>
    <submittedName>
        <fullName evidence="2">Uncharacterized protein</fullName>
    </submittedName>
</protein>
<keyword evidence="3" id="KW-1185">Reference proteome</keyword>
<accession>A0A078B408</accession>
<reference evidence="2 3" key="1">
    <citation type="submission" date="2014-06" db="EMBL/GenBank/DDBJ databases">
        <authorList>
            <person name="Swart Estienne"/>
        </authorList>
    </citation>
    <scope>NUCLEOTIDE SEQUENCE [LARGE SCALE GENOMIC DNA]</scope>
    <source>
        <strain evidence="2 3">130c</strain>
    </source>
</reference>
<gene>
    <name evidence="2" type="primary">Contig1789.g1934</name>
    <name evidence="2" type="ORF">STYLEM_18407</name>
</gene>
<dbReference type="OrthoDB" id="298589at2759"/>
<dbReference type="InParanoid" id="A0A078B408"/>
<evidence type="ECO:0000256" key="1">
    <source>
        <dbReference type="SAM" id="MobiDB-lite"/>
    </source>
</evidence>
<feature type="compositionally biased region" description="Basic and acidic residues" evidence="1">
    <location>
        <begin position="619"/>
        <end position="630"/>
    </location>
</feature>
<feature type="compositionally biased region" description="Basic and acidic residues" evidence="1">
    <location>
        <begin position="601"/>
        <end position="612"/>
    </location>
</feature>
<evidence type="ECO:0000313" key="3">
    <source>
        <dbReference type="Proteomes" id="UP000039865"/>
    </source>
</evidence>
<evidence type="ECO:0000313" key="2">
    <source>
        <dbReference type="EMBL" id="CDW89275.1"/>
    </source>
</evidence>
<feature type="region of interest" description="Disordered" evidence="1">
    <location>
        <begin position="577"/>
        <end position="655"/>
    </location>
</feature>
<name>A0A078B408_STYLE</name>
<feature type="compositionally biased region" description="Polar residues" evidence="1">
    <location>
        <begin position="577"/>
        <end position="586"/>
    </location>
</feature>
<feature type="compositionally biased region" description="Polar residues" evidence="1">
    <location>
        <begin position="632"/>
        <end position="652"/>
    </location>
</feature>
<dbReference type="AlphaFoldDB" id="A0A078B408"/>
<dbReference type="Proteomes" id="UP000039865">
    <property type="component" value="Unassembled WGS sequence"/>
</dbReference>